<accession>A0A4U6TNU2</accession>
<evidence type="ECO:0000256" key="1">
    <source>
        <dbReference type="SAM" id="MobiDB-lite"/>
    </source>
</evidence>
<proteinExistence type="predicted"/>
<feature type="compositionally biased region" description="Basic residues" evidence="1">
    <location>
        <begin position="14"/>
        <end position="29"/>
    </location>
</feature>
<protein>
    <submittedName>
        <fullName evidence="2">Uncharacterized protein</fullName>
    </submittedName>
</protein>
<gene>
    <name evidence="2" type="ORF">SEVIR_8G232200v2</name>
</gene>
<sequence length="123" mass="13324">MPLVRIGFSPRPSAARRRRAPRPPRRRKGNAASSPAAARRSQLGLALPSHRRAATAQAMTLALSAVSAASHHSGRRDAFRRRLVRSAQRPVPFPAADPALRTFAVTKRCRSTESSALQLAGEQ</sequence>
<dbReference type="EMBL" id="CM016559">
    <property type="protein sequence ID" value="TKW02229.1"/>
    <property type="molecule type" value="Genomic_DNA"/>
</dbReference>
<keyword evidence="3" id="KW-1185">Reference proteome</keyword>
<name>A0A4U6TNU2_SETVI</name>
<dbReference type="Gramene" id="TKW02229">
    <property type="protein sequence ID" value="TKW02229"/>
    <property type="gene ID" value="SEVIR_8G232200v2"/>
</dbReference>
<feature type="compositionally biased region" description="Low complexity" evidence="1">
    <location>
        <begin position="31"/>
        <end position="41"/>
    </location>
</feature>
<organism evidence="2 3">
    <name type="scientific">Setaria viridis</name>
    <name type="common">Green bristlegrass</name>
    <name type="synonym">Setaria italica subsp. viridis</name>
    <dbReference type="NCBI Taxonomy" id="4556"/>
    <lineage>
        <taxon>Eukaryota</taxon>
        <taxon>Viridiplantae</taxon>
        <taxon>Streptophyta</taxon>
        <taxon>Embryophyta</taxon>
        <taxon>Tracheophyta</taxon>
        <taxon>Spermatophyta</taxon>
        <taxon>Magnoliopsida</taxon>
        <taxon>Liliopsida</taxon>
        <taxon>Poales</taxon>
        <taxon>Poaceae</taxon>
        <taxon>PACMAD clade</taxon>
        <taxon>Panicoideae</taxon>
        <taxon>Panicodae</taxon>
        <taxon>Paniceae</taxon>
        <taxon>Cenchrinae</taxon>
        <taxon>Setaria</taxon>
    </lineage>
</organism>
<dbReference type="AlphaFoldDB" id="A0A4U6TNU2"/>
<feature type="region of interest" description="Disordered" evidence="1">
    <location>
        <begin position="1"/>
        <end position="51"/>
    </location>
</feature>
<reference evidence="2" key="1">
    <citation type="submission" date="2019-03" db="EMBL/GenBank/DDBJ databases">
        <title>WGS assembly of Setaria viridis.</title>
        <authorList>
            <person name="Huang P."/>
            <person name="Jenkins J."/>
            <person name="Grimwood J."/>
            <person name="Barry K."/>
            <person name="Healey A."/>
            <person name="Mamidi S."/>
            <person name="Sreedasyam A."/>
            <person name="Shu S."/>
            <person name="Feldman M."/>
            <person name="Wu J."/>
            <person name="Yu Y."/>
            <person name="Chen C."/>
            <person name="Johnson J."/>
            <person name="Rokhsar D."/>
            <person name="Baxter I."/>
            <person name="Schmutz J."/>
            <person name="Brutnell T."/>
            <person name="Kellogg E."/>
        </authorList>
    </citation>
    <scope>NUCLEOTIDE SEQUENCE [LARGE SCALE GENOMIC DNA]</scope>
</reference>
<evidence type="ECO:0000313" key="2">
    <source>
        <dbReference type="EMBL" id="TKW02229.1"/>
    </source>
</evidence>
<evidence type="ECO:0000313" key="3">
    <source>
        <dbReference type="Proteomes" id="UP000298652"/>
    </source>
</evidence>
<dbReference type="Proteomes" id="UP000298652">
    <property type="component" value="Chromosome 8"/>
</dbReference>